<sequence>MKDLHETQATEEYPKKDNEQIFSPIEDFERIVTGGAWKRESLKVKSAPKWLRYFSYLILGFVIVIPLIVWILNAW</sequence>
<evidence type="ECO:0000313" key="3">
    <source>
        <dbReference type="Proteomes" id="UP000501421"/>
    </source>
</evidence>
<dbReference type="EMBL" id="AP022557">
    <property type="protein sequence ID" value="BBW97175.1"/>
    <property type="molecule type" value="Genomic_DNA"/>
</dbReference>
<evidence type="ECO:0000313" key="2">
    <source>
        <dbReference type="EMBL" id="BBW97175.1"/>
    </source>
</evidence>
<gene>
    <name evidence="2" type="ORF">GsuE55_20080</name>
</gene>
<protein>
    <submittedName>
        <fullName evidence="2">Uncharacterized protein</fullName>
    </submittedName>
</protein>
<name>A0A679FRC8_9BACL</name>
<keyword evidence="1" id="KW-0812">Transmembrane</keyword>
<dbReference type="AlphaFoldDB" id="A0A679FRC8"/>
<keyword evidence="3" id="KW-1185">Reference proteome</keyword>
<keyword evidence="1" id="KW-0472">Membrane</keyword>
<evidence type="ECO:0000256" key="1">
    <source>
        <dbReference type="SAM" id="Phobius"/>
    </source>
</evidence>
<organism evidence="2 3">
    <name type="scientific">Geobacillus subterraneus</name>
    <dbReference type="NCBI Taxonomy" id="129338"/>
    <lineage>
        <taxon>Bacteria</taxon>
        <taxon>Bacillati</taxon>
        <taxon>Bacillota</taxon>
        <taxon>Bacilli</taxon>
        <taxon>Bacillales</taxon>
        <taxon>Anoxybacillaceae</taxon>
        <taxon>Geobacillus</taxon>
    </lineage>
</organism>
<keyword evidence="1" id="KW-1133">Transmembrane helix</keyword>
<dbReference type="Proteomes" id="UP000501421">
    <property type="component" value="Chromosome"/>
</dbReference>
<proteinExistence type="predicted"/>
<reference evidence="3" key="1">
    <citation type="journal article" date="2020" name="Microbiol. Resour. Announc.">
        <title>Complete Genome Sequence of Geobacillus sp. Strain E55-1, Isolated from Mine Geyser in Japan.</title>
        <authorList>
            <person name="Miyazaki K."/>
            <person name="Hase E."/>
            <person name="Tokito N."/>
        </authorList>
    </citation>
    <scope>NUCLEOTIDE SEQUENCE [LARGE SCALE GENOMIC DNA]</scope>
    <source>
        <strain evidence="3">E55-1</strain>
    </source>
</reference>
<feature type="transmembrane region" description="Helical" evidence="1">
    <location>
        <begin position="53"/>
        <end position="72"/>
    </location>
</feature>
<accession>A0A679FRC8</accession>